<sequence length="111" mass="12349">MPSLARAAFFFPACRQLQDWLQLARYVWPTKLAEHRLYLVNLIASGQGGVVLGVTLALLSIIRAEPTHSPLARGGRTTQYGGLPKQKRDYGSRTLDSSRLLYLSNAAMFEN</sequence>
<dbReference type="EMBL" id="MSFK01000023">
    <property type="protein sequence ID" value="PWY79389.1"/>
    <property type="molecule type" value="Genomic_DNA"/>
</dbReference>
<gene>
    <name evidence="2" type="ORF">BO94DRAFT_548496</name>
</gene>
<evidence type="ECO:0000313" key="2">
    <source>
        <dbReference type="EMBL" id="PWY79389.1"/>
    </source>
</evidence>
<reference evidence="2 3" key="1">
    <citation type="submission" date="2016-12" db="EMBL/GenBank/DDBJ databases">
        <title>The genomes of Aspergillus section Nigri reveals drivers in fungal speciation.</title>
        <authorList>
            <consortium name="DOE Joint Genome Institute"/>
            <person name="Vesth T.C."/>
            <person name="Nybo J."/>
            <person name="Theobald S."/>
            <person name="Brandl J."/>
            <person name="Frisvad J.C."/>
            <person name="Nielsen K.F."/>
            <person name="Lyhne E.K."/>
            <person name="Kogle M.E."/>
            <person name="Kuo A."/>
            <person name="Riley R."/>
            <person name="Clum A."/>
            <person name="Nolan M."/>
            <person name="Lipzen A."/>
            <person name="Salamov A."/>
            <person name="Henrissat B."/>
            <person name="Wiebenga A."/>
            <person name="De Vries R.P."/>
            <person name="Grigoriev I.V."/>
            <person name="Mortensen U.H."/>
            <person name="Andersen M.R."/>
            <person name="Baker S.E."/>
        </authorList>
    </citation>
    <scope>NUCLEOTIDE SEQUENCE [LARGE SCALE GENOMIC DNA]</scope>
    <source>
        <strain evidence="2 3">CBS 115572</strain>
    </source>
</reference>
<dbReference type="AlphaFoldDB" id="A0A317W0G1"/>
<accession>A0A317W0G1</accession>
<organism evidence="2 3">
    <name type="scientific">Aspergillus sclerotioniger CBS 115572</name>
    <dbReference type="NCBI Taxonomy" id="1450535"/>
    <lineage>
        <taxon>Eukaryota</taxon>
        <taxon>Fungi</taxon>
        <taxon>Dikarya</taxon>
        <taxon>Ascomycota</taxon>
        <taxon>Pezizomycotina</taxon>
        <taxon>Eurotiomycetes</taxon>
        <taxon>Eurotiomycetidae</taxon>
        <taxon>Eurotiales</taxon>
        <taxon>Aspergillaceae</taxon>
        <taxon>Aspergillus</taxon>
        <taxon>Aspergillus subgen. Circumdati</taxon>
    </lineage>
</organism>
<keyword evidence="3" id="KW-1185">Reference proteome</keyword>
<dbReference type="GeneID" id="37115546"/>
<dbReference type="RefSeq" id="XP_025464961.1">
    <property type="nucleotide sequence ID" value="XM_025613403.1"/>
</dbReference>
<evidence type="ECO:0000313" key="3">
    <source>
        <dbReference type="Proteomes" id="UP000246702"/>
    </source>
</evidence>
<protein>
    <submittedName>
        <fullName evidence="2">Uncharacterized protein</fullName>
    </submittedName>
</protein>
<evidence type="ECO:0000256" key="1">
    <source>
        <dbReference type="SAM" id="MobiDB-lite"/>
    </source>
</evidence>
<dbReference type="Proteomes" id="UP000246702">
    <property type="component" value="Unassembled WGS sequence"/>
</dbReference>
<proteinExistence type="predicted"/>
<feature type="region of interest" description="Disordered" evidence="1">
    <location>
        <begin position="72"/>
        <end position="91"/>
    </location>
</feature>
<name>A0A317W0G1_9EURO</name>
<comment type="caution">
    <text evidence="2">The sequence shown here is derived from an EMBL/GenBank/DDBJ whole genome shotgun (WGS) entry which is preliminary data.</text>
</comment>